<evidence type="ECO:0000256" key="6">
    <source>
        <dbReference type="ARBA" id="ARBA00022989"/>
    </source>
</evidence>
<keyword evidence="4 9" id="KW-0812">Transmembrane</keyword>
<dbReference type="Proteomes" id="UP001174909">
    <property type="component" value="Unassembled WGS sequence"/>
</dbReference>
<evidence type="ECO:0000313" key="11">
    <source>
        <dbReference type="Proteomes" id="UP001174909"/>
    </source>
</evidence>
<evidence type="ECO:0000256" key="3">
    <source>
        <dbReference type="ARBA" id="ARBA00020827"/>
    </source>
</evidence>
<sequence>MGGLKETVYNDSAIKRNAAIVDYCRTSGAVIGGATAGVLGLTGLYGFLFYFAYSVFLSVMLAVKAGRNSTKYFQSSSSVWFNGVLGGLFTYVLLWTFLYGMVHVY</sequence>
<proteinExistence type="inferred from homology"/>
<evidence type="ECO:0000256" key="9">
    <source>
        <dbReference type="SAM" id="Phobius"/>
    </source>
</evidence>
<dbReference type="GO" id="GO:0000045">
    <property type="term" value="P:autophagosome assembly"/>
    <property type="evidence" value="ECO:0007669"/>
    <property type="project" value="TreeGrafter"/>
</dbReference>
<dbReference type="InterPro" id="IPR029008">
    <property type="entry name" value="EMC6-like"/>
</dbReference>
<evidence type="ECO:0000256" key="8">
    <source>
        <dbReference type="ARBA" id="ARBA00031072"/>
    </source>
</evidence>
<comment type="subcellular location">
    <subcellularLocation>
        <location evidence="1">Endoplasmic reticulum membrane</location>
        <topology evidence="1">Multi-pass membrane protein</topology>
    </subcellularLocation>
</comment>
<evidence type="ECO:0000256" key="2">
    <source>
        <dbReference type="ARBA" id="ARBA00009436"/>
    </source>
</evidence>
<accession>A0AA35RNU6</accession>
<organism evidence="10 11">
    <name type="scientific">Geodia barretti</name>
    <name type="common">Barrett's horny sponge</name>
    <dbReference type="NCBI Taxonomy" id="519541"/>
    <lineage>
        <taxon>Eukaryota</taxon>
        <taxon>Metazoa</taxon>
        <taxon>Porifera</taxon>
        <taxon>Demospongiae</taxon>
        <taxon>Heteroscleromorpha</taxon>
        <taxon>Tetractinellida</taxon>
        <taxon>Astrophorina</taxon>
        <taxon>Geodiidae</taxon>
        <taxon>Geodia</taxon>
    </lineage>
</organism>
<dbReference type="PANTHER" id="PTHR20994">
    <property type="entry name" value="ER MEMBRANE PROTEIN COMPLEX SUBUNIT 6"/>
    <property type="match status" value="1"/>
</dbReference>
<evidence type="ECO:0000256" key="7">
    <source>
        <dbReference type="ARBA" id="ARBA00023136"/>
    </source>
</evidence>
<evidence type="ECO:0000256" key="5">
    <source>
        <dbReference type="ARBA" id="ARBA00022824"/>
    </source>
</evidence>
<evidence type="ECO:0000256" key="1">
    <source>
        <dbReference type="ARBA" id="ARBA00004477"/>
    </source>
</evidence>
<gene>
    <name evidence="10" type="ORF">GBAR_LOCUS9051</name>
</gene>
<keyword evidence="6 9" id="KW-1133">Transmembrane helix</keyword>
<dbReference type="PANTHER" id="PTHR20994:SF0">
    <property type="entry name" value="ER MEMBRANE PROTEIN COMPLEX SUBUNIT 6"/>
    <property type="match status" value="1"/>
</dbReference>
<name>A0AA35RNU6_GEOBA</name>
<protein>
    <recommendedName>
        <fullName evidence="3">ER membrane protein complex subunit 6</fullName>
    </recommendedName>
    <alternativeName>
        <fullName evidence="8">Transmembrane protein 93</fullName>
    </alternativeName>
</protein>
<comment type="similarity">
    <text evidence="2">Belongs to the EMC6 family.</text>
</comment>
<keyword evidence="7 9" id="KW-0472">Membrane</keyword>
<evidence type="ECO:0000313" key="10">
    <source>
        <dbReference type="EMBL" id="CAI8014512.1"/>
    </source>
</evidence>
<dbReference type="InterPro" id="IPR008504">
    <property type="entry name" value="Emc6"/>
</dbReference>
<feature type="transmembrane region" description="Helical" evidence="9">
    <location>
        <begin position="79"/>
        <end position="102"/>
    </location>
</feature>
<dbReference type="GO" id="GO:0072546">
    <property type="term" value="C:EMC complex"/>
    <property type="evidence" value="ECO:0007669"/>
    <property type="project" value="InterPro"/>
</dbReference>
<dbReference type="AlphaFoldDB" id="A0AA35RNU6"/>
<dbReference type="Pfam" id="PF07019">
    <property type="entry name" value="EMC6"/>
    <property type="match status" value="1"/>
</dbReference>
<keyword evidence="11" id="KW-1185">Reference proteome</keyword>
<dbReference type="EMBL" id="CASHTH010001368">
    <property type="protein sequence ID" value="CAI8014512.1"/>
    <property type="molecule type" value="Genomic_DNA"/>
</dbReference>
<reference evidence="10" key="1">
    <citation type="submission" date="2023-03" db="EMBL/GenBank/DDBJ databases">
        <authorList>
            <person name="Steffen K."/>
            <person name="Cardenas P."/>
        </authorList>
    </citation>
    <scope>NUCLEOTIDE SEQUENCE</scope>
</reference>
<keyword evidence="5" id="KW-0256">Endoplasmic reticulum</keyword>
<comment type="caution">
    <text evidence="10">The sequence shown here is derived from an EMBL/GenBank/DDBJ whole genome shotgun (WGS) entry which is preliminary data.</text>
</comment>
<evidence type="ECO:0000256" key="4">
    <source>
        <dbReference type="ARBA" id="ARBA00022692"/>
    </source>
</evidence>
<dbReference type="GO" id="GO:0034975">
    <property type="term" value="P:protein folding in endoplasmic reticulum"/>
    <property type="evidence" value="ECO:0007669"/>
    <property type="project" value="TreeGrafter"/>
</dbReference>